<comment type="caution">
    <text evidence="1">The sequence shown here is derived from an EMBL/GenBank/DDBJ whole genome shotgun (WGS) entry which is preliminary data.</text>
</comment>
<name>A0A9W6HCG2_9MICO</name>
<dbReference type="EMBL" id="BSEN01000014">
    <property type="protein sequence ID" value="GLJ77352.1"/>
    <property type="molecule type" value="Genomic_DNA"/>
</dbReference>
<accession>A0A9W6HCG2</accession>
<evidence type="ECO:0000313" key="2">
    <source>
        <dbReference type="Proteomes" id="UP001142372"/>
    </source>
</evidence>
<dbReference type="Proteomes" id="UP001142372">
    <property type="component" value="Unassembled WGS sequence"/>
</dbReference>
<proteinExistence type="predicted"/>
<evidence type="ECO:0000313" key="1">
    <source>
        <dbReference type="EMBL" id="GLJ77352.1"/>
    </source>
</evidence>
<keyword evidence="2" id="KW-1185">Reference proteome</keyword>
<gene>
    <name evidence="1" type="ORF">GCM10017584_29260</name>
</gene>
<reference evidence="1" key="2">
    <citation type="submission" date="2023-01" db="EMBL/GenBank/DDBJ databases">
        <authorList>
            <person name="Sun Q."/>
            <person name="Evtushenko L."/>
        </authorList>
    </citation>
    <scope>NUCLEOTIDE SEQUENCE</scope>
    <source>
        <strain evidence="1">VKM Ac-1401</strain>
    </source>
</reference>
<sequence length="115" mass="11708">MPQGSVPGQVAFAQVDSVSSMPTNGSTVGPGLLVRGRSFVIEGGCVGPSGGRFRLTTAEVSSAPRTLTEGELACGQAVRDQTSGVSDFSGPVQLAFISTDGIELGWLRVIQEPAG</sequence>
<reference evidence="1" key="1">
    <citation type="journal article" date="2014" name="Int. J. Syst. Evol. Microbiol.">
        <title>Complete genome sequence of Corynebacterium casei LMG S-19264T (=DSM 44701T), isolated from a smear-ripened cheese.</title>
        <authorList>
            <consortium name="US DOE Joint Genome Institute (JGI-PGF)"/>
            <person name="Walter F."/>
            <person name="Albersmeier A."/>
            <person name="Kalinowski J."/>
            <person name="Ruckert C."/>
        </authorList>
    </citation>
    <scope>NUCLEOTIDE SEQUENCE</scope>
    <source>
        <strain evidence="1">VKM Ac-1401</strain>
    </source>
</reference>
<protein>
    <submittedName>
        <fullName evidence="1">Uncharacterized protein</fullName>
    </submittedName>
</protein>
<dbReference type="AlphaFoldDB" id="A0A9W6HCG2"/>
<organism evidence="1 2">
    <name type="scientific">Leifsonia poae</name>
    <dbReference type="NCBI Taxonomy" id="110933"/>
    <lineage>
        <taxon>Bacteria</taxon>
        <taxon>Bacillati</taxon>
        <taxon>Actinomycetota</taxon>
        <taxon>Actinomycetes</taxon>
        <taxon>Micrococcales</taxon>
        <taxon>Microbacteriaceae</taxon>
        <taxon>Leifsonia</taxon>
    </lineage>
</organism>
<dbReference type="RefSeq" id="WP_343880906.1">
    <property type="nucleotide sequence ID" value="NZ_BAAAJO010000001.1"/>
</dbReference>